<reference evidence="2" key="2">
    <citation type="submission" date="2015-01" db="EMBL/GenBank/DDBJ databases">
        <title>Evolutionary Origins and Diversification of the Mycorrhizal Mutualists.</title>
        <authorList>
            <consortium name="DOE Joint Genome Institute"/>
            <consortium name="Mycorrhizal Genomics Consortium"/>
            <person name="Kohler A."/>
            <person name="Kuo A."/>
            <person name="Nagy L.G."/>
            <person name="Floudas D."/>
            <person name="Copeland A."/>
            <person name="Barry K.W."/>
            <person name="Cichocki N."/>
            <person name="Veneault-Fourrey C."/>
            <person name="LaButti K."/>
            <person name="Lindquist E.A."/>
            <person name="Lipzen A."/>
            <person name="Lundell T."/>
            <person name="Morin E."/>
            <person name="Murat C."/>
            <person name="Riley R."/>
            <person name="Ohm R."/>
            <person name="Sun H."/>
            <person name="Tunlid A."/>
            <person name="Henrissat B."/>
            <person name="Grigoriev I.V."/>
            <person name="Hibbett D.S."/>
            <person name="Martin F."/>
        </authorList>
    </citation>
    <scope>NUCLEOTIDE SEQUENCE [LARGE SCALE GENOMIC DNA]</scope>
    <source>
        <strain evidence="2">UH-Slu-Lm8-n1</strain>
    </source>
</reference>
<keyword evidence="2" id="KW-1185">Reference proteome</keyword>
<dbReference type="OrthoDB" id="2652344at2759"/>
<gene>
    <name evidence="1" type="ORF">CY34DRAFT_89628</name>
</gene>
<dbReference type="InParanoid" id="A0A0C9ZNH9"/>
<accession>A0A0C9ZNH9</accession>
<evidence type="ECO:0000313" key="1">
    <source>
        <dbReference type="EMBL" id="KIK39220.1"/>
    </source>
</evidence>
<name>A0A0C9ZNH9_9AGAM</name>
<feature type="non-terminal residue" evidence="1">
    <location>
        <position position="1"/>
    </location>
</feature>
<proteinExistence type="predicted"/>
<organism evidence="1 2">
    <name type="scientific">Suillus luteus UH-Slu-Lm8-n1</name>
    <dbReference type="NCBI Taxonomy" id="930992"/>
    <lineage>
        <taxon>Eukaryota</taxon>
        <taxon>Fungi</taxon>
        <taxon>Dikarya</taxon>
        <taxon>Basidiomycota</taxon>
        <taxon>Agaricomycotina</taxon>
        <taxon>Agaricomycetes</taxon>
        <taxon>Agaricomycetidae</taxon>
        <taxon>Boletales</taxon>
        <taxon>Suillineae</taxon>
        <taxon>Suillaceae</taxon>
        <taxon>Suillus</taxon>
    </lineage>
</organism>
<protein>
    <submittedName>
        <fullName evidence="1">Uncharacterized protein</fullName>
    </submittedName>
</protein>
<sequence length="322" mass="36544">LPVEASLELSMQAQTSPEPVLFVHLSLVDINTTGGPFKLSHQFLQPYFPRGGLGYVKIEFNIAMPQKASKYRCEVEKVVRELFKERCWSRLVMAITNHTDNDCGDPFTGYFDDQYVAAEIFQQFLDVLLAPWTTMIQCAKESYIWCFSCGALVNNVVSFTTLQKSVLKSVSPSSNIAFTTVQFQPNFTVHLILAFTEQVLIENYHIAHAFPHMLSQSNKLGRHTDVILMMTDALAGNLSATRYFQTHIDYRPWAYHMPIQYPDCGIVDAWRATTKHRVYSFECKNQCCRKLLTFEQLAGSQLLMPGKTGSSSWMAILCTSES</sequence>
<dbReference type="Proteomes" id="UP000054485">
    <property type="component" value="Unassembled WGS sequence"/>
</dbReference>
<dbReference type="STRING" id="930992.A0A0C9ZNH9"/>
<evidence type="ECO:0000313" key="2">
    <source>
        <dbReference type="Proteomes" id="UP000054485"/>
    </source>
</evidence>
<reference evidence="1 2" key="1">
    <citation type="submission" date="2014-04" db="EMBL/GenBank/DDBJ databases">
        <authorList>
            <consortium name="DOE Joint Genome Institute"/>
            <person name="Kuo A."/>
            <person name="Ruytinx J."/>
            <person name="Rineau F."/>
            <person name="Colpaert J."/>
            <person name="Kohler A."/>
            <person name="Nagy L.G."/>
            <person name="Floudas D."/>
            <person name="Copeland A."/>
            <person name="Barry K.W."/>
            <person name="Cichocki N."/>
            <person name="Veneault-Fourrey C."/>
            <person name="LaButti K."/>
            <person name="Lindquist E.A."/>
            <person name="Lipzen A."/>
            <person name="Lundell T."/>
            <person name="Morin E."/>
            <person name="Murat C."/>
            <person name="Sun H."/>
            <person name="Tunlid A."/>
            <person name="Henrissat B."/>
            <person name="Grigoriev I.V."/>
            <person name="Hibbett D.S."/>
            <person name="Martin F."/>
            <person name="Nordberg H.P."/>
            <person name="Cantor M.N."/>
            <person name="Hua S.X."/>
        </authorList>
    </citation>
    <scope>NUCLEOTIDE SEQUENCE [LARGE SCALE GENOMIC DNA]</scope>
    <source>
        <strain evidence="1 2">UH-Slu-Lm8-n1</strain>
    </source>
</reference>
<dbReference type="AlphaFoldDB" id="A0A0C9ZNH9"/>
<dbReference type="EMBL" id="KN835353">
    <property type="protein sequence ID" value="KIK39220.1"/>
    <property type="molecule type" value="Genomic_DNA"/>
</dbReference>
<dbReference type="HOGENOM" id="CLU_027016_1_1_1"/>